<sequence>MRVCHTICADFDDPNLIGTAGLVPVMALAQKAGLPSW</sequence>
<evidence type="ECO:0000313" key="1">
    <source>
        <dbReference type="EMBL" id="TQL48989.1"/>
    </source>
</evidence>
<protein>
    <submittedName>
        <fullName evidence="1">Uncharacterized protein</fullName>
    </submittedName>
</protein>
<organism evidence="1 2">
    <name type="scientific">Ornithinicoccus hortensis</name>
    <dbReference type="NCBI Taxonomy" id="82346"/>
    <lineage>
        <taxon>Bacteria</taxon>
        <taxon>Bacillati</taxon>
        <taxon>Actinomycetota</taxon>
        <taxon>Actinomycetes</taxon>
        <taxon>Micrococcales</taxon>
        <taxon>Intrasporangiaceae</taxon>
        <taxon>Ornithinicoccus</taxon>
    </lineage>
</organism>
<evidence type="ECO:0000313" key="2">
    <source>
        <dbReference type="Proteomes" id="UP000319516"/>
    </source>
</evidence>
<dbReference type="AlphaFoldDB" id="A0A542YLN1"/>
<proteinExistence type="predicted"/>
<keyword evidence="2" id="KW-1185">Reference proteome</keyword>
<comment type="caution">
    <text evidence="1">The sequence shown here is derived from an EMBL/GenBank/DDBJ whole genome shotgun (WGS) entry which is preliminary data.</text>
</comment>
<dbReference type="EMBL" id="VFOP01000001">
    <property type="protein sequence ID" value="TQL48989.1"/>
    <property type="molecule type" value="Genomic_DNA"/>
</dbReference>
<reference evidence="1 2" key="1">
    <citation type="submission" date="2019-06" db="EMBL/GenBank/DDBJ databases">
        <title>Sequencing the genomes of 1000 actinobacteria strains.</title>
        <authorList>
            <person name="Klenk H.-P."/>
        </authorList>
    </citation>
    <scope>NUCLEOTIDE SEQUENCE [LARGE SCALE GENOMIC DNA]</scope>
    <source>
        <strain evidence="1 2">DSM 12335</strain>
    </source>
</reference>
<gene>
    <name evidence="1" type="ORF">FB467_0052</name>
</gene>
<accession>A0A542YLN1</accession>
<name>A0A542YLN1_9MICO</name>
<dbReference type="Proteomes" id="UP000319516">
    <property type="component" value="Unassembled WGS sequence"/>
</dbReference>